<keyword evidence="2 10" id="KW-0575">Peroxidase</keyword>
<dbReference type="GO" id="GO:0034599">
    <property type="term" value="P:cellular response to oxidative stress"/>
    <property type="evidence" value="ECO:0007669"/>
    <property type="project" value="InterPro"/>
</dbReference>
<evidence type="ECO:0000256" key="10">
    <source>
        <dbReference type="RuleBase" id="RU363051"/>
    </source>
</evidence>
<dbReference type="FunFam" id="1.10.520.10:FF:000021">
    <property type="entry name" value="Peroxidase"/>
    <property type="match status" value="1"/>
</dbReference>
<dbReference type="SUPFAM" id="SSF48113">
    <property type="entry name" value="Heme-dependent peroxidases"/>
    <property type="match status" value="1"/>
</dbReference>
<comment type="cofactor">
    <cofactor evidence="7">
        <name>heme b</name>
        <dbReference type="ChEBI" id="CHEBI:60344"/>
    </cofactor>
    <text evidence="7">Binds 1 heme b (iron(II)-protoporphyrin IX) group per subunit.</text>
</comment>
<protein>
    <recommendedName>
        <fullName evidence="10">Peroxidase</fullName>
        <ecNumber evidence="10">1.11.1.-</ecNumber>
    </recommendedName>
</protein>
<dbReference type="EMBL" id="MNUE01000024">
    <property type="protein sequence ID" value="OJD34199.1"/>
    <property type="molecule type" value="Genomic_DNA"/>
</dbReference>
<dbReference type="RefSeq" id="XP_020130459.1">
    <property type="nucleotide sequence ID" value="XM_020273068.1"/>
</dbReference>
<dbReference type="InterPro" id="IPR010255">
    <property type="entry name" value="Haem_peroxidase_sf"/>
</dbReference>
<organism evidence="12 13">
    <name type="scientific">Diplodia corticola</name>
    <dbReference type="NCBI Taxonomy" id="236234"/>
    <lineage>
        <taxon>Eukaryota</taxon>
        <taxon>Fungi</taxon>
        <taxon>Dikarya</taxon>
        <taxon>Ascomycota</taxon>
        <taxon>Pezizomycotina</taxon>
        <taxon>Dothideomycetes</taxon>
        <taxon>Dothideomycetes incertae sedis</taxon>
        <taxon>Botryosphaeriales</taxon>
        <taxon>Botryosphaeriaceae</taxon>
        <taxon>Diplodia</taxon>
    </lineage>
</organism>
<keyword evidence="7 10" id="KW-0106">Calcium</keyword>
<dbReference type="InterPro" id="IPR002016">
    <property type="entry name" value="Haem_peroxidase"/>
</dbReference>
<keyword evidence="3 7" id="KW-0349">Heme</keyword>
<dbReference type="GO" id="GO:0004601">
    <property type="term" value="F:peroxidase activity"/>
    <property type="evidence" value="ECO:0007669"/>
    <property type="project" value="UniProtKB-KW"/>
</dbReference>
<dbReference type="InterPro" id="IPR001621">
    <property type="entry name" value="Ligninase"/>
</dbReference>
<feature type="domain" description="Plant heme peroxidase family profile" evidence="11">
    <location>
        <begin position="76"/>
        <end position="330"/>
    </location>
</feature>
<dbReference type="PANTHER" id="PTHR31356">
    <property type="entry name" value="THYLAKOID LUMENAL 29 KDA PROTEIN, CHLOROPLASTIC-RELATED"/>
    <property type="match status" value="1"/>
</dbReference>
<evidence type="ECO:0000313" key="13">
    <source>
        <dbReference type="Proteomes" id="UP000183809"/>
    </source>
</evidence>
<dbReference type="GeneID" id="31013328"/>
<keyword evidence="5" id="KW-0325">Glycoprotein</keyword>
<evidence type="ECO:0000256" key="1">
    <source>
        <dbReference type="ARBA" id="ARBA00006089"/>
    </source>
</evidence>
<dbReference type="GO" id="GO:0042744">
    <property type="term" value="P:hydrogen peroxide catabolic process"/>
    <property type="evidence" value="ECO:0007669"/>
    <property type="project" value="TreeGrafter"/>
</dbReference>
<feature type="binding site" evidence="7">
    <location>
        <position position="106"/>
    </location>
    <ligand>
        <name>Ca(2+)</name>
        <dbReference type="ChEBI" id="CHEBI:29108"/>
        <label>1</label>
    </ligand>
</feature>
<evidence type="ECO:0000256" key="8">
    <source>
        <dbReference type="PIRSR" id="PIRSR601621-3"/>
    </source>
</evidence>
<dbReference type="GO" id="GO:0020037">
    <property type="term" value="F:heme binding"/>
    <property type="evidence" value="ECO:0007669"/>
    <property type="project" value="UniProtKB-UniRule"/>
</dbReference>
<dbReference type="PANTHER" id="PTHR31356:SF66">
    <property type="entry name" value="CATALASE-PEROXIDASE"/>
    <property type="match status" value="1"/>
</dbReference>
<reference evidence="12 13" key="1">
    <citation type="submission" date="2016-10" db="EMBL/GenBank/DDBJ databases">
        <title>Proteomics and genomics reveal pathogen-plant mechanisms compatible with a hemibiotrophic lifestyle of Diplodia corticola.</title>
        <authorList>
            <person name="Fernandes I."/>
            <person name="De Jonge R."/>
            <person name="Van De Peer Y."/>
            <person name="Devreese B."/>
            <person name="Alves A."/>
            <person name="Esteves A.C."/>
        </authorList>
    </citation>
    <scope>NUCLEOTIDE SEQUENCE [LARGE SCALE GENOMIC DNA]</scope>
    <source>
        <strain evidence="12 13">CBS 112549</strain>
    </source>
</reference>
<feature type="binding site" evidence="7">
    <location>
        <position position="219"/>
    </location>
    <ligand>
        <name>Ca(2+)</name>
        <dbReference type="ChEBI" id="CHEBI:29108"/>
        <label>2</label>
    </ligand>
</feature>
<evidence type="ECO:0000256" key="5">
    <source>
        <dbReference type="ARBA" id="ARBA00023180"/>
    </source>
</evidence>
<keyword evidence="7" id="KW-0408">Iron</keyword>
<comment type="similarity">
    <text evidence="1 10">Belongs to the peroxidase family. Ligninase subfamily.</text>
</comment>
<feature type="binding site" description="axial binding residue" evidence="7">
    <location>
        <position position="218"/>
    </location>
    <ligand>
        <name>heme b</name>
        <dbReference type="ChEBI" id="CHEBI:60344"/>
    </ligand>
    <ligandPart>
        <name>Fe</name>
        <dbReference type="ChEBI" id="CHEBI:18248"/>
    </ligandPart>
</feature>
<evidence type="ECO:0000256" key="4">
    <source>
        <dbReference type="ARBA" id="ARBA00023002"/>
    </source>
</evidence>
<dbReference type="Proteomes" id="UP000183809">
    <property type="component" value="Unassembled WGS sequence"/>
</dbReference>
<keyword evidence="7 10" id="KW-0479">Metal-binding</keyword>
<accession>A0A1J9S0U1</accession>
<gene>
    <name evidence="12" type="ORF">BKCO1_24000111</name>
</gene>
<keyword evidence="9" id="KW-1015">Disulfide bond</keyword>
<dbReference type="InterPro" id="IPR044831">
    <property type="entry name" value="Ccp1-like"/>
</dbReference>
<dbReference type="PRINTS" id="PR00462">
    <property type="entry name" value="LIGNINASE"/>
</dbReference>
<dbReference type="Gene3D" id="1.10.520.10">
    <property type="match status" value="1"/>
</dbReference>
<feature type="binding site" evidence="7">
    <location>
        <position position="243"/>
    </location>
    <ligand>
        <name>Ca(2+)</name>
        <dbReference type="ChEBI" id="CHEBI:29108"/>
        <label>2</label>
    </ligand>
</feature>
<feature type="disulfide bond" evidence="9">
    <location>
        <begin position="73"/>
        <end position="160"/>
    </location>
</feature>
<proteinExistence type="inferred from homology"/>
<comment type="cofactor">
    <cofactor evidence="7 10">
        <name>Ca(2+)</name>
        <dbReference type="ChEBI" id="CHEBI:29108"/>
    </cofactor>
    <text evidence="7 10">Binds 2 calcium ions per subunit.</text>
</comment>
<dbReference type="PROSITE" id="PS50873">
    <property type="entry name" value="PEROXIDASE_4"/>
    <property type="match status" value="1"/>
</dbReference>
<feature type="active site" description="Proton acceptor" evidence="6">
    <location>
        <position position="86"/>
    </location>
</feature>
<dbReference type="Gene3D" id="1.10.420.10">
    <property type="entry name" value="Peroxidase, domain 2"/>
    <property type="match status" value="1"/>
</dbReference>
<keyword evidence="4 10" id="KW-0560">Oxidoreductase</keyword>
<dbReference type="Pfam" id="PF00141">
    <property type="entry name" value="peroxidase"/>
    <property type="match status" value="1"/>
</dbReference>
<evidence type="ECO:0000256" key="3">
    <source>
        <dbReference type="ARBA" id="ARBA00022617"/>
    </source>
</evidence>
<keyword evidence="13" id="KW-1185">Reference proteome</keyword>
<dbReference type="EC" id="1.11.1.-" evidence="10"/>
<feature type="binding site" evidence="7">
    <location>
        <position position="238"/>
    </location>
    <ligand>
        <name>Ca(2+)</name>
        <dbReference type="ChEBI" id="CHEBI:29108"/>
        <label>2</label>
    </ligand>
</feature>
<evidence type="ECO:0000259" key="11">
    <source>
        <dbReference type="PROSITE" id="PS50873"/>
    </source>
</evidence>
<sequence>MRSSTLLLTSACGSVAYSFSLPSSLDSLTSSIHDVTSRALSNLSARKTPSCPAVYTTISSDLTKDFLGTDGQCTDLARAAIRYAFHDAGTFSLKLPTYAPASGGADGSLLLIPSEIARPENHGLETYHAYITAKYNTYHAQGVGAADLIQFAGNHAIVTCPGGPAVKTLVGRGDATTASPTGVMPAGFGPGSDHDTLLQLFVDKGFNAVDLAALIGAHSTSKNVGQTAIPVGAPQDGTPGKWDVQYYSDTYAPPPGVARFDSDVNLSDKTKAVGKEFAGFVDNQGKWTGKFADAMFRLGLLGISSSTYNNWADCTGALPKATSSKRDIRRMPINDRAR</sequence>
<feature type="binding site" evidence="7">
    <location>
        <position position="87"/>
    </location>
    <ligand>
        <name>Ca(2+)</name>
        <dbReference type="ChEBI" id="CHEBI:29108"/>
        <label>1</label>
    </ligand>
</feature>
<comment type="caution">
    <text evidence="12">The sequence shown here is derived from an EMBL/GenBank/DDBJ whole genome shotgun (WGS) entry which is preliminary data.</text>
</comment>
<dbReference type="STRING" id="236234.A0A1J9S0U1"/>
<evidence type="ECO:0000256" key="7">
    <source>
        <dbReference type="PIRSR" id="PIRSR601621-2"/>
    </source>
</evidence>
<feature type="binding site" evidence="7">
    <location>
        <position position="236"/>
    </location>
    <ligand>
        <name>Ca(2+)</name>
        <dbReference type="ChEBI" id="CHEBI:29108"/>
        <label>2</label>
    </ligand>
</feature>
<evidence type="ECO:0000256" key="6">
    <source>
        <dbReference type="PIRSR" id="PIRSR601621-1"/>
    </source>
</evidence>
<dbReference type="OrthoDB" id="2113341at2759"/>
<feature type="binding site" evidence="7">
    <location>
        <position position="108"/>
    </location>
    <ligand>
        <name>Ca(2+)</name>
        <dbReference type="ChEBI" id="CHEBI:29108"/>
        <label>1</label>
    </ligand>
</feature>
<feature type="binding site" evidence="7">
    <location>
        <position position="104"/>
    </location>
    <ligand>
        <name>Ca(2+)</name>
        <dbReference type="ChEBI" id="CHEBI:29108"/>
        <label>1</label>
    </ligand>
</feature>
<evidence type="ECO:0000256" key="2">
    <source>
        <dbReference type="ARBA" id="ARBA00022559"/>
    </source>
</evidence>
<dbReference type="PRINTS" id="PR00458">
    <property type="entry name" value="PEROXIDASE"/>
</dbReference>
<dbReference type="GO" id="GO:0000302">
    <property type="term" value="P:response to reactive oxygen species"/>
    <property type="evidence" value="ECO:0007669"/>
    <property type="project" value="TreeGrafter"/>
</dbReference>
<dbReference type="GO" id="GO:0046872">
    <property type="term" value="F:metal ion binding"/>
    <property type="evidence" value="ECO:0007669"/>
    <property type="project" value="UniProtKB-UniRule"/>
</dbReference>
<evidence type="ECO:0000256" key="9">
    <source>
        <dbReference type="PIRSR" id="PIRSR601621-4"/>
    </source>
</evidence>
<feature type="site" description="Transition state stabilizer" evidence="8">
    <location>
        <position position="82"/>
    </location>
</feature>
<evidence type="ECO:0000313" key="12">
    <source>
        <dbReference type="EMBL" id="OJD34199.1"/>
    </source>
</evidence>
<name>A0A1J9S0U1_9PEZI</name>
<dbReference type="AlphaFoldDB" id="A0A1J9S0U1"/>